<dbReference type="GO" id="GO:0034069">
    <property type="term" value="F:aminoglycoside N-acetyltransferase activity"/>
    <property type="evidence" value="ECO:0007669"/>
    <property type="project" value="TreeGrafter"/>
</dbReference>
<dbReference type="InterPro" id="IPR000182">
    <property type="entry name" value="GNAT_dom"/>
</dbReference>
<dbReference type="Gene3D" id="3.40.630.30">
    <property type="match status" value="2"/>
</dbReference>
<dbReference type="InterPro" id="IPR025559">
    <property type="entry name" value="Eis_dom"/>
</dbReference>
<dbReference type="PANTHER" id="PTHR37817:SF1">
    <property type="entry name" value="N-ACETYLTRANSFERASE EIS"/>
    <property type="match status" value="1"/>
</dbReference>
<dbReference type="Gene3D" id="3.30.1050.10">
    <property type="entry name" value="SCP2 sterol-binding domain"/>
    <property type="match status" value="1"/>
</dbReference>
<evidence type="ECO:0000256" key="4">
    <source>
        <dbReference type="HAMAP-Rule" id="MF_01812"/>
    </source>
</evidence>
<dbReference type="GeneID" id="95071838"/>
<dbReference type="Pfam" id="PF13527">
    <property type="entry name" value="Acetyltransf_9"/>
    <property type="match status" value="1"/>
</dbReference>
<dbReference type="RefSeq" id="WP_115069902.1">
    <property type="nucleotide sequence ID" value="NZ_UHID01000009.1"/>
</dbReference>
<dbReference type="HAMAP" id="MF_01812">
    <property type="entry name" value="Eis"/>
    <property type="match status" value="1"/>
</dbReference>
<dbReference type="SUPFAM" id="SSF55718">
    <property type="entry name" value="SCP-like"/>
    <property type="match status" value="1"/>
</dbReference>
<feature type="binding site" evidence="4">
    <location>
        <begin position="82"/>
        <end position="84"/>
    </location>
    <ligand>
        <name>acetyl-CoA</name>
        <dbReference type="ChEBI" id="CHEBI:57288"/>
    </ligand>
</feature>
<dbReference type="Proteomes" id="UP000254150">
    <property type="component" value="Unassembled WGS sequence"/>
</dbReference>
<evidence type="ECO:0000313" key="6">
    <source>
        <dbReference type="EMBL" id="SUP62608.1"/>
    </source>
</evidence>
<evidence type="ECO:0000256" key="2">
    <source>
        <dbReference type="ARBA" id="ARBA00022679"/>
    </source>
</evidence>
<comment type="similarity">
    <text evidence="1 4">Belongs to the acetyltransferase Eis family.</text>
</comment>
<evidence type="ECO:0000313" key="7">
    <source>
        <dbReference type="Proteomes" id="UP000254150"/>
    </source>
</evidence>
<keyword evidence="2 4" id="KW-0808">Transferase</keyword>
<dbReference type="InterPro" id="IPR041380">
    <property type="entry name" value="Acetyltransf_17"/>
</dbReference>
<organism evidence="6 7">
    <name type="scientific">Streptomyces griseus</name>
    <dbReference type="NCBI Taxonomy" id="1911"/>
    <lineage>
        <taxon>Bacteria</taxon>
        <taxon>Bacillati</taxon>
        <taxon>Actinomycetota</taxon>
        <taxon>Actinomycetes</taxon>
        <taxon>Kitasatosporales</taxon>
        <taxon>Streptomycetaceae</taxon>
        <taxon>Streptomyces</taxon>
    </lineage>
</organism>
<evidence type="ECO:0000256" key="3">
    <source>
        <dbReference type="ARBA" id="ARBA00023315"/>
    </source>
</evidence>
<feature type="binding site" evidence="4">
    <location>
        <begin position="90"/>
        <end position="95"/>
    </location>
    <ligand>
        <name>acetyl-CoA</name>
        <dbReference type="ChEBI" id="CHEBI:57288"/>
    </ligand>
</feature>
<dbReference type="GO" id="GO:0030649">
    <property type="term" value="P:aminoglycoside antibiotic catabolic process"/>
    <property type="evidence" value="ECO:0007669"/>
    <property type="project" value="TreeGrafter"/>
</dbReference>
<dbReference type="FunFam" id="3.30.1050.10:FF:000008">
    <property type="entry name" value="N-acetyltransferase Eis"/>
    <property type="match status" value="1"/>
</dbReference>
<feature type="active site" description="Proton donor" evidence="4">
    <location>
        <position position="123"/>
    </location>
</feature>
<dbReference type="Pfam" id="PF13530">
    <property type="entry name" value="SCP2_2"/>
    <property type="match status" value="1"/>
</dbReference>
<dbReference type="InterPro" id="IPR036527">
    <property type="entry name" value="SCP2_sterol-bd_dom_sf"/>
</dbReference>
<protein>
    <submittedName>
        <fullName evidence="6">Putative acetyltransferase involved in intracellular survival-related acetyltransferase</fullName>
    </submittedName>
</protein>
<name>A0A380PCE3_STRGR</name>
<feature type="domain" description="N-acetyltransferase" evidence="5">
    <location>
        <begin position="3"/>
        <end position="149"/>
    </location>
</feature>
<sequence length="410" mass="44276">MTSGAEVLRAEDWDQWYGLLELAFGGVPAAPEERELYRRLTEPERSLAVWDEAEVVGTAGAFTFRVSVPGGRPAAAAGVTMVGVAPTHRRRSVLTTMMRRQLDDVRARGEALAVLTASEPEIYGRFGYGLASLRLSAEIDTALVRLTVPAGTEEVTLRRAEPRAALGVCEELYGRQVAGRPGMLARAAPGWEELGVLDPPSGREGASPLQCVLAERDGEVVGYTRYRTRPAWASGVPDGSVVVQDLEAPDPAVYAALLRYLCGIDLMRTVKLPNRPVDDAWQYLVSDLRRCEPRLRDELQVRLVEVGAALRQRSYRAPLDVVFEVSDAFCPWNEGRWRLSADAGGAACERTGAGPDLALSVRELGAAYLGGVPLSGLAAAGRVRELRRGALAQASTAFGSDVAPWLPHGF</sequence>
<keyword evidence="3 4" id="KW-0012">Acyltransferase</keyword>
<reference evidence="6 7" key="1">
    <citation type="submission" date="2018-06" db="EMBL/GenBank/DDBJ databases">
        <authorList>
            <consortium name="Pathogen Informatics"/>
            <person name="Doyle S."/>
        </authorList>
    </citation>
    <scope>NUCLEOTIDE SEQUENCE [LARGE SCALE GENOMIC DNA]</scope>
    <source>
        <strain evidence="6 7">NCTC7807</strain>
    </source>
</reference>
<dbReference type="PROSITE" id="PS51186">
    <property type="entry name" value="GNAT"/>
    <property type="match status" value="1"/>
</dbReference>
<dbReference type="SUPFAM" id="SSF55729">
    <property type="entry name" value="Acyl-CoA N-acyltransferases (Nat)"/>
    <property type="match status" value="1"/>
</dbReference>
<feature type="active site" description="Proton acceptor; via carboxylate" evidence="4">
    <location>
        <position position="410"/>
    </location>
</feature>
<dbReference type="EMBL" id="UHID01000009">
    <property type="protein sequence ID" value="SUP62608.1"/>
    <property type="molecule type" value="Genomic_DNA"/>
</dbReference>
<dbReference type="InterPro" id="IPR022902">
    <property type="entry name" value="NAcTrfase_Eis"/>
</dbReference>
<dbReference type="NCBIfam" id="NF002367">
    <property type="entry name" value="PRK01346.1-4"/>
    <property type="match status" value="1"/>
</dbReference>
<comment type="subunit">
    <text evidence="4">Homohexamer; trimer of dimers.</text>
</comment>
<proteinExistence type="inferred from homology"/>
<evidence type="ECO:0000259" key="5">
    <source>
        <dbReference type="PROSITE" id="PS51186"/>
    </source>
</evidence>
<accession>A0A380PCE3</accession>
<dbReference type="Pfam" id="PF17668">
    <property type="entry name" value="Acetyltransf_17"/>
    <property type="match status" value="1"/>
</dbReference>
<gene>
    <name evidence="6" type="primary">eis_2</name>
    <name evidence="6" type="ORF">NCTC7807_05775</name>
</gene>
<dbReference type="PANTHER" id="PTHR37817">
    <property type="entry name" value="N-ACETYLTRANSFERASE EIS"/>
    <property type="match status" value="1"/>
</dbReference>
<dbReference type="AlphaFoldDB" id="A0A380PCE3"/>
<dbReference type="InterPro" id="IPR016181">
    <property type="entry name" value="Acyl_CoA_acyltransferase"/>
</dbReference>
<dbReference type="InterPro" id="IPR051554">
    <property type="entry name" value="Acetyltransferase_Eis"/>
</dbReference>
<feature type="binding site" evidence="4">
    <location>
        <begin position="118"/>
        <end position="119"/>
    </location>
    <ligand>
        <name>acetyl-CoA</name>
        <dbReference type="ChEBI" id="CHEBI:57288"/>
    </ligand>
</feature>
<evidence type="ECO:0000256" key="1">
    <source>
        <dbReference type="ARBA" id="ARBA00009213"/>
    </source>
</evidence>